<dbReference type="GeneID" id="117151324"/>
<evidence type="ECO:0000256" key="1">
    <source>
        <dbReference type="SAM" id="Phobius"/>
    </source>
</evidence>
<feature type="transmembrane region" description="Helical" evidence="1">
    <location>
        <begin position="175"/>
        <end position="194"/>
    </location>
</feature>
<dbReference type="OrthoDB" id="7542426at2759"/>
<organism evidence="2 3">
    <name type="scientific">Bombus impatiens</name>
    <name type="common">Bumblebee</name>
    <dbReference type="NCBI Taxonomy" id="132113"/>
    <lineage>
        <taxon>Eukaryota</taxon>
        <taxon>Metazoa</taxon>
        <taxon>Ecdysozoa</taxon>
        <taxon>Arthropoda</taxon>
        <taxon>Hexapoda</taxon>
        <taxon>Insecta</taxon>
        <taxon>Pterygota</taxon>
        <taxon>Neoptera</taxon>
        <taxon>Endopterygota</taxon>
        <taxon>Hymenoptera</taxon>
        <taxon>Apocrita</taxon>
        <taxon>Aculeata</taxon>
        <taxon>Apoidea</taxon>
        <taxon>Anthophila</taxon>
        <taxon>Apidae</taxon>
        <taxon>Bombus</taxon>
        <taxon>Pyrobombus</taxon>
    </lineage>
</organism>
<dbReference type="Proteomes" id="UP000515180">
    <property type="component" value="Unplaced"/>
</dbReference>
<proteinExistence type="predicted"/>
<accession>A0A6P8L140</accession>
<keyword evidence="1" id="KW-0812">Transmembrane</keyword>
<dbReference type="AlphaFoldDB" id="A0A6P8L140"/>
<feature type="transmembrane region" description="Helical" evidence="1">
    <location>
        <begin position="62"/>
        <end position="80"/>
    </location>
</feature>
<protein>
    <submittedName>
        <fullName evidence="3">Uncharacterized protein LOC117151324</fullName>
    </submittedName>
</protein>
<feature type="transmembrane region" description="Helical" evidence="1">
    <location>
        <begin position="122"/>
        <end position="148"/>
    </location>
</feature>
<reference evidence="3" key="1">
    <citation type="submission" date="2025-08" db="UniProtKB">
        <authorList>
            <consortium name="RefSeq"/>
        </authorList>
    </citation>
    <scope>IDENTIFICATION</scope>
</reference>
<gene>
    <name evidence="3" type="primary">LOC117151324</name>
</gene>
<evidence type="ECO:0000313" key="3">
    <source>
        <dbReference type="RefSeq" id="XP_033175173.1"/>
    </source>
</evidence>
<keyword evidence="2" id="KW-1185">Reference proteome</keyword>
<name>A0A6P8L140_BOMIM</name>
<dbReference type="RefSeq" id="XP_033175173.1">
    <property type="nucleotide sequence ID" value="XM_033319282.1"/>
</dbReference>
<keyword evidence="1" id="KW-1133">Transmembrane helix</keyword>
<keyword evidence="1" id="KW-0472">Membrane</keyword>
<feature type="transmembrane region" description="Helical" evidence="1">
    <location>
        <begin position="35"/>
        <end position="56"/>
    </location>
</feature>
<sequence length="264" mass="30468">MDFLGSKYYNINQQLLLLTGLWPYEKSKLTIILNFYMLAVFIVGLIIQLTNIFISVYNIDDFISYSAYVIITTMYILKYCTFCCQSKKMKTLFELVKHDWNDIQHNENELDVLQSRTSTGKLITIVATIIIIMTSILFAVSQLLPVIIDIMIPVNESRSTHLANMTFIIIRYNNSSYFALFSLIIVNILGAIVMTTTETTYMILCQHLVGMFTIAGYSAKWYEAPVWIQKLYLFLMIETTIDLKIILGFYTPSIEGFFRVSIIC</sequence>
<evidence type="ECO:0000313" key="2">
    <source>
        <dbReference type="Proteomes" id="UP000515180"/>
    </source>
</evidence>